<dbReference type="InterPro" id="IPR029063">
    <property type="entry name" value="SAM-dependent_MTases_sf"/>
</dbReference>
<dbReference type="AlphaFoldDB" id="A0A2J6TK11"/>
<evidence type="ECO:0000256" key="4">
    <source>
        <dbReference type="ARBA" id="ARBA00023453"/>
    </source>
</evidence>
<dbReference type="CDD" id="cd02440">
    <property type="entry name" value="AdoMet_MTases"/>
    <property type="match status" value="1"/>
</dbReference>
<comment type="similarity">
    <text evidence="4">Belongs to the class I-like SAM-binding methyltransferase superfamily. Cation-dependent O-methyltransferase family.</text>
</comment>
<evidence type="ECO:0000256" key="1">
    <source>
        <dbReference type="ARBA" id="ARBA00022603"/>
    </source>
</evidence>
<keyword evidence="1 5" id="KW-0489">Methyltransferase</keyword>
<dbReference type="GeneID" id="36596460"/>
<dbReference type="OrthoDB" id="10251242at2759"/>
<dbReference type="InterPro" id="IPR002935">
    <property type="entry name" value="SAM_O-MeTrfase"/>
</dbReference>
<dbReference type="PANTHER" id="PTHR10509:SF14">
    <property type="entry name" value="CAFFEOYL-COA O-METHYLTRANSFERASE 3-RELATED"/>
    <property type="match status" value="1"/>
</dbReference>
<dbReference type="RefSeq" id="XP_024740261.1">
    <property type="nucleotide sequence ID" value="XM_024888384.1"/>
</dbReference>
<keyword evidence="2 5" id="KW-0808">Transferase</keyword>
<dbReference type="STRING" id="1095630.A0A2J6TK11"/>
<organism evidence="5 6">
    <name type="scientific">Hyaloscypha bicolor E</name>
    <dbReference type="NCBI Taxonomy" id="1095630"/>
    <lineage>
        <taxon>Eukaryota</taxon>
        <taxon>Fungi</taxon>
        <taxon>Dikarya</taxon>
        <taxon>Ascomycota</taxon>
        <taxon>Pezizomycotina</taxon>
        <taxon>Leotiomycetes</taxon>
        <taxon>Helotiales</taxon>
        <taxon>Hyaloscyphaceae</taxon>
        <taxon>Hyaloscypha</taxon>
        <taxon>Hyaloscypha bicolor</taxon>
    </lineage>
</organism>
<dbReference type="GO" id="GO:0008171">
    <property type="term" value="F:O-methyltransferase activity"/>
    <property type="evidence" value="ECO:0007669"/>
    <property type="project" value="InterPro"/>
</dbReference>
<dbReference type="GO" id="GO:0032259">
    <property type="term" value="P:methylation"/>
    <property type="evidence" value="ECO:0007669"/>
    <property type="project" value="UniProtKB-KW"/>
</dbReference>
<dbReference type="EMBL" id="KZ613782">
    <property type="protein sequence ID" value="PMD63357.1"/>
    <property type="molecule type" value="Genomic_DNA"/>
</dbReference>
<evidence type="ECO:0000313" key="6">
    <source>
        <dbReference type="Proteomes" id="UP000235371"/>
    </source>
</evidence>
<reference evidence="5 6" key="1">
    <citation type="submission" date="2016-04" db="EMBL/GenBank/DDBJ databases">
        <title>A degradative enzymes factory behind the ericoid mycorrhizal symbiosis.</title>
        <authorList>
            <consortium name="DOE Joint Genome Institute"/>
            <person name="Martino E."/>
            <person name="Morin E."/>
            <person name="Grelet G."/>
            <person name="Kuo A."/>
            <person name="Kohler A."/>
            <person name="Daghino S."/>
            <person name="Barry K."/>
            <person name="Choi C."/>
            <person name="Cichocki N."/>
            <person name="Clum A."/>
            <person name="Copeland A."/>
            <person name="Hainaut M."/>
            <person name="Haridas S."/>
            <person name="Labutti K."/>
            <person name="Lindquist E."/>
            <person name="Lipzen A."/>
            <person name="Khouja H.-R."/>
            <person name="Murat C."/>
            <person name="Ohm R."/>
            <person name="Olson A."/>
            <person name="Spatafora J."/>
            <person name="Veneault-Fourrey C."/>
            <person name="Henrissat B."/>
            <person name="Grigoriev I."/>
            <person name="Martin F."/>
            <person name="Perotto S."/>
        </authorList>
    </citation>
    <scope>NUCLEOTIDE SEQUENCE [LARGE SCALE GENOMIC DNA]</scope>
    <source>
        <strain evidence="5 6">E</strain>
    </source>
</reference>
<dbReference type="PANTHER" id="PTHR10509">
    <property type="entry name" value="O-METHYLTRANSFERASE-RELATED"/>
    <property type="match status" value="1"/>
</dbReference>
<evidence type="ECO:0000313" key="5">
    <source>
        <dbReference type="EMBL" id="PMD63357.1"/>
    </source>
</evidence>
<sequence length="219" mass="23980">IKDNTTQLYPNEQVSAALLEYSTPASTLTPISWERLPRCIADLHAWGVANHEKSNYMISRLQAQLHIWMIKTLGTKRILEIGTSIGYSTLCRAHAVGPSGHVTTLKYSPEYTSLAKKEFEKNGVKNVQVIVGDAERLKTLATSLDEPFDLIFIDADKASYPTHPTHPSLILSLSGPSGATTRLLRPGGIIVADNILRSGLVADHSPTNPWAVKMKENPA</sequence>
<evidence type="ECO:0000256" key="3">
    <source>
        <dbReference type="ARBA" id="ARBA00022691"/>
    </source>
</evidence>
<dbReference type="InterPro" id="IPR050362">
    <property type="entry name" value="Cation-dep_OMT"/>
</dbReference>
<gene>
    <name evidence="5" type="ORF">K444DRAFT_716441</name>
</gene>
<dbReference type="PROSITE" id="PS51682">
    <property type="entry name" value="SAM_OMT_I"/>
    <property type="match status" value="1"/>
</dbReference>
<dbReference type="Gene3D" id="3.40.50.150">
    <property type="entry name" value="Vaccinia Virus protein VP39"/>
    <property type="match status" value="1"/>
</dbReference>
<protein>
    <submittedName>
        <fullName evidence="5">S-adenosyl-L-methionine-dependent methyltransferase</fullName>
    </submittedName>
</protein>
<accession>A0A2J6TK11</accession>
<dbReference type="GO" id="GO:0008757">
    <property type="term" value="F:S-adenosylmethionine-dependent methyltransferase activity"/>
    <property type="evidence" value="ECO:0007669"/>
    <property type="project" value="TreeGrafter"/>
</dbReference>
<dbReference type="Pfam" id="PF01596">
    <property type="entry name" value="Methyltransf_3"/>
    <property type="match status" value="1"/>
</dbReference>
<dbReference type="Proteomes" id="UP000235371">
    <property type="component" value="Unassembled WGS sequence"/>
</dbReference>
<dbReference type="InParanoid" id="A0A2J6TK11"/>
<evidence type="ECO:0000256" key="2">
    <source>
        <dbReference type="ARBA" id="ARBA00022679"/>
    </source>
</evidence>
<dbReference type="SUPFAM" id="SSF53335">
    <property type="entry name" value="S-adenosyl-L-methionine-dependent methyltransferases"/>
    <property type="match status" value="1"/>
</dbReference>
<keyword evidence="6" id="KW-1185">Reference proteome</keyword>
<name>A0A2J6TK11_9HELO</name>
<feature type="non-terminal residue" evidence="5">
    <location>
        <position position="1"/>
    </location>
</feature>
<keyword evidence="3" id="KW-0949">S-adenosyl-L-methionine</keyword>
<proteinExistence type="inferred from homology"/>